<comment type="caution">
    <text evidence="2">The sequence shown here is derived from an EMBL/GenBank/DDBJ whole genome shotgun (WGS) entry which is preliminary data.</text>
</comment>
<keyword evidence="3" id="KW-1185">Reference proteome</keyword>
<feature type="compositionally biased region" description="Pro residues" evidence="1">
    <location>
        <begin position="87"/>
        <end position="96"/>
    </location>
</feature>
<evidence type="ECO:0000256" key="1">
    <source>
        <dbReference type="SAM" id="MobiDB-lite"/>
    </source>
</evidence>
<proteinExistence type="predicted"/>
<protein>
    <submittedName>
        <fullName evidence="2">Uncharacterized protein</fullName>
    </submittedName>
</protein>
<name>A0A8H6VKX5_9PEZI</name>
<gene>
    <name evidence="2" type="ORF">HII31_02295</name>
</gene>
<reference evidence="2" key="1">
    <citation type="submission" date="2020-04" db="EMBL/GenBank/DDBJ databases">
        <title>Draft genome resource of the tomato pathogen Pseudocercospora fuligena.</title>
        <authorList>
            <person name="Zaccaron A."/>
        </authorList>
    </citation>
    <scope>NUCLEOTIDE SEQUENCE</scope>
    <source>
        <strain evidence="2">PF001</strain>
    </source>
</reference>
<sequence length="112" mass="11871">MAPCSWSKPSNAITNPKTSSAQTQNVEKVWHHNSTNYPSPGKINRTTFPREAVNQAISEATQALTKNALEPTSPPGLVSPPIRVPKEPSPPVPPTASKPKTGPPFAAKPTPS</sequence>
<dbReference type="Proteomes" id="UP000660729">
    <property type="component" value="Unassembled WGS sequence"/>
</dbReference>
<feature type="compositionally biased region" description="Polar residues" evidence="1">
    <location>
        <begin position="7"/>
        <end position="38"/>
    </location>
</feature>
<evidence type="ECO:0000313" key="3">
    <source>
        <dbReference type="Proteomes" id="UP000660729"/>
    </source>
</evidence>
<dbReference type="EMBL" id="JABCIY010000027">
    <property type="protein sequence ID" value="KAF7196228.1"/>
    <property type="molecule type" value="Genomic_DNA"/>
</dbReference>
<organism evidence="2 3">
    <name type="scientific">Pseudocercospora fuligena</name>
    <dbReference type="NCBI Taxonomy" id="685502"/>
    <lineage>
        <taxon>Eukaryota</taxon>
        <taxon>Fungi</taxon>
        <taxon>Dikarya</taxon>
        <taxon>Ascomycota</taxon>
        <taxon>Pezizomycotina</taxon>
        <taxon>Dothideomycetes</taxon>
        <taxon>Dothideomycetidae</taxon>
        <taxon>Mycosphaerellales</taxon>
        <taxon>Mycosphaerellaceae</taxon>
        <taxon>Pseudocercospora</taxon>
    </lineage>
</organism>
<feature type="region of interest" description="Disordered" evidence="1">
    <location>
        <begin position="1"/>
        <end position="46"/>
    </location>
</feature>
<feature type="region of interest" description="Disordered" evidence="1">
    <location>
        <begin position="64"/>
        <end position="112"/>
    </location>
</feature>
<dbReference type="AlphaFoldDB" id="A0A8H6VKX5"/>
<accession>A0A8H6VKX5</accession>
<evidence type="ECO:0000313" key="2">
    <source>
        <dbReference type="EMBL" id="KAF7196228.1"/>
    </source>
</evidence>